<name>A0A0R0LTF1_9MICR</name>
<dbReference type="OrthoDB" id="2190844at2759"/>
<evidence type="ECO:0000256" key="5">
    <source>
        <dbReference type="ARBA" id="ARBA00022741"/>
    </source>
</evidence>
<comment type="caution">
    <text evidence="11">The sequence shown here is derived from an EMBL/GenBank/DDBJ whole genome shotgun (WGS) entry which is preliminary data.</text>
</comment>
<keyword evidence="6 9" id="KW-0067">ATP-binding</keyword>
<keyword evidence="4 9" id="KW-0812">Transmembrane</keyword>
<feature type="transmembrane region" description="Helical" evidence="9">
    <location>
        <begin position="247"/>
        <end position="269"/>
    </location>
</feature>
<feature type="transmembrane region" description="Helical" evidence="9">
    <location>
        <begin position="46"/>
        <end position="63"/>
    </location>
</feature>
<evidence type="ECO:0000256" key="9">
    <source>
        <dbReference type="RuleBase" id="RU363121"/>
    </source>
</evidence>
<keyword evidence="7 9" id="KW-1133">Transmembrane helix</keyword>
<feature type="transmembrane region" description="Helical" evidence="9">
    <location>
        <begin position="209"/>
        <end position="235"/>
    </location>
</feature>
<feature type="transmembrane region" description="Helical" evidence="9">
    <location>
        <begin position="78"/>
        <end position="99"/>
    </location>
</feature>
<sequence>MDNREPVEVQPSQNLPTEEEIESEAQNRFNGIRTFWKAARSEDRKLTYISFSFFLIVYIYSVTKDLKDAFIIGRQSPASISILKVFWVPPVATIASLIIQKMSIRMNTEAILKIFLVFYCFYFFGYGIFIPFFRDSLLEPWRIQIGDLQSDSRMEFRHISSLSAFLMTFGCWTGTLHFIMSELWGTIILSLLFTQLFNEICWERQFKRFIPVVYTLSNFGLLFSAFTSLSLNLLIDKLSYNHKWKLFAGLFMILGILSFFLYRIINILLYQILPIQICRDVPQRDRRPRSEPVGFLKGLEMIFSTKVIFALCIMVLGYNIVIIMAESSYKSCLSELAKSENRDLESSVLRNKFFEESITALLVISFFLGPMRNSISWFGWTKYALTTPSFALITCIAVLGLALITTGLAGKNFNFINNIMMPFGGESMSKRTIHLEQALGIICISVLKVMKYAAFDIAREYFSKRIDISYRARFRSVYDGICARQGKAIGSLIQVIMNGLFNTMDIRIASLPYLVITSSICISWIYSVIFLGKKYNKSVESQDWVELGFEESEKKKNVEK</sequence>
<feature type="transmembrane region" description="Helical" evidence="9">
    <location>
        <begin position="307"/>
        <end position="325"/>
    </location>
</feature>
<dbReference type="PANTHER" id="PTHR31187:SF1">
    <property type="entry name" value="ADP,ATP CARRIER PROTEIN 1"/>
    <property type="match status" value="1"/>
</dbReference>
<evidence type="ECO:0000256" key="6">
    <source>
        <dbReference type="ARBA" id="ARBA00022840"/>
    </source>
</evidence>
<feature type="transmembrane region" description="Helical" evidence="9">
    <location>
        <begin position="511"/>
        <end position="532"/>
    </location>
</feature>
<dbReference type="GO" id="GO:0005524">
    <property type="term" value="F:ATP binding"/>
    <property type="evidence" value="ECO:0007669"/>
    <property type="project" value="UniProtKB-KW"/>
</dbReference>
<protein>
    <recommendedName>
        <fullName evidence="9">ADP,ATP carrier protein</fullName>
    </recommendedName>
</protein>
<dbReference type="Pfam" id="PF03219">
    <property type="entry name" value="TLC"/>
    <property type="match status" value="1"/>
</dbReference>
<keyword evidence="8 9" id="KW-0472">Membrane</keyword>
<evidence type="ECO:0000313" key="12">
    <source>
        <dbReference type="Proteomes" id="UP000051530"/>
    </source>
</evidence>
<feature type="transmembrane region" description="Helical" evidence="9">
    <location>
        <begin position="353"/>
        <end position="371"/>
    </location>
</feature>
<evidence type="ECO:0000256" key="7">
    <source>
        <dbReference type="ARBA" id="ARBA00022989"/>
    </source>
</evidence>
<accession>A0A0R0LTF1</accession>
<keyword evidence="3 9" id="KW-0813">Transport</keyword>
<feature type="region of interest" description="Disordered" evidence="10">
    <location>
        <begin position="1"/>
        <end position="20"/>
    </location>
</feature>
<dbReference type="EMBL" id="LGUB01000724">
    <property type="protein sequence ID" value="KRH92723.1"/>
    <property type="molecule type" value="Genomic_DNA"/>
</dbReference>
<gene>
    <name evidence="11" type="ORF">M153_32600001719</name>
</gene>
<evidence type="ECO:0000256" key="8">
    <source>
        <dbReference type="ARBA" id="ARBA00023136"/>
    </source>
</evidence>
<feature type="transmembrane region" description="Helical" evidence="9">
    <location>
        <begin position="383"/>
        <end position="404"/>
    </location>
</feature>
<evidence type="ECO:0000256" key="10">
    <source>
        <dbReference type="SAM" id="MobiDB-lite"/>
    </source>
</evidence>
<dbReference type="VEuPathDB" id="MicrosporidiaDB:M153_32600001719"/>
<evidence type="ECO:0000256" key="2">
    <source>
        <dbReference type="ARBA" id="ARBA00007127"/>
    </source>
</evidence>
<reference evidence="11 12" key="1">
    <citation type="submission" date="2015-07" db="EMBL/GenBank/DDBJ databases">
        <title>The genome of Pseudoloma neurophilia, a relevant intracellular parasite of the zebrafish.</title>
        <authorList>
            <person name="Ndikumana S."/>
            <person name="Pelin A."/>
            <person name="Sanders J."/>
            <person name="Corradi N."/>
        </authorList>
    </citation>
    <scope>NUCLEOTIDE SEQUENCE [LARGE SCALE GENOMIC DNA]</scope>
    <source>
        <strain evidence="11 12">MK1</strain>
    </source>
</reference>
<evidence type="ECO:0000256" key="3">
    <source>
        <dbReference type="ARBA" id="ARBA00022448"/>
    </source>
</evidence>
<evidence type="ECO:0000256" key="4">
    <source>
        <dbReference type="ARBA" id="ARBA00022692"/>
    </source>
</evidence>
<dbReference type="GO" id="GO:0016020">
    <property type="term" value="C:membrane"/>
    <property type="evidence" value="ECO:0007669"/>
    <property type="project" value="UniProtKB-SubCell"/>
</dbReference>
<keyword evidence="5 9" id="KW-0547">Nucleotide-binding</keyword>
<feature type="transmembrane region" description="Helical" evidence="9">
    <location>
        <begin position="111"/>
        <end position="133"/>
    </location>
</feature>
<dbReference type="PANTHER" id="PTHR31187">
    <property type="match status" value="1"/>
</dbReference>
<evidence type="ECO:0000313" key="11">
    <source>
        <dbReference type="EMBL" id="KRH92723.1"/>
    </source>
</evidence>
<comment type="similarity">
    <text evidence="2 9">Belongs to the ADP/ATP translocase tlc family.</text>
</comment>
<comment type="subcellular location">
    <subcellularLocation>
        <location evidence="1 9">Membrane</location>
        <topology evidence="1 9">Multi-pass membrane protein</topology>
    </subcellularLocation>
</comment>
<proteinExistence type="inferred from homology"/>
<dbReference type="AlphaFoldDB" id="A0A0R0LTF1"/>
<feature type="transmembrane region" description="Helical" evidence="9">
    <location>
        <begin position="176"/>
        <end position="197"/>
    </location>
</feature>
<dbReference type="Proteomes" id="UP000051530">
    <property type="component" value="Unassembled WGS sequence"/>
</dbReference>
<dbReference type="GO" id="GO:0005471">
    <property type="term" value="F:ATP:ADP antiporter activity"/>
    <property type="evidence" value="ECO:0007669"/>
    <property type="project" value="InterPro"/>
</dbReference>
<evidence type="ECO:0000256" key="1">
    <source>
        <dbReference type="ARBA" id="ARBA00004141"/>
    </source>
</evidence>
<keyword evidence="12" id="KW-1185">Reference proteome</keyword>
<organism evidence="11 12">
    <name type="scientific">Pseudoloma neurophilia</name>
    <dbReference type="NCBI Taxonomy" id="146866"/>
    <lineage>
        <taxon>Eukaryota</taxon>
        <taxon>Fungi</taxon>
        <taxon>Fungi incertae sedis</taxon>
        <taxon>Microsporidia</taxon>
        <taxon>Pseudoloma</taxon>
    </lineage>
</organism>
<dbReference type="InterPro" id="IPR004667">
    <property type="entry name" value="ADP_ATP_car_bac_type"/>
</dbReference>